<dbReference type="Proteomes" id="UP000036756">
    <property type="component" value="Unassembled WGS sequence"/>
</dbReference>
<keyword evidence="3" id="KW-1185">Reference proteome</keyword>
<dbReference type="STRING" id="1121307.CLCY_6c00610"/>
<dbReference type="SUPFAM" id="SSF47240">
    <property type="entry name" value="Ferritin-like"/>
    <property type="match status" value="1"/>
</dbReference>
<dbReference type="GO" id="GO:0016491">
    <property type="term" value="F:oxidoreductase activity"/>
    <property type="evidence" value="ECO:0007669"/>
    <property type="project" value="InterPro"/>
</dbReference>
<comment type="caution">
    <text evidence="2">The sequence shown here is derived from an EMBL/GenBank/DDBJ whole genome shotgun (WGS) entry which is preliminary data.</text>
</comment>
<name>A0A0J8DAV5_CLOCY</name>
<dbReference type="AlphaFoldDB" id="A0A0J8DAV5"/>
<evidence type="ECO:0000259" key="1">
    <source>
        <dbReference type="Pfam" id="PF02915"/>
    </source>
</evidence>
<organism evidence="2 3">
    <name type="scientific">Clostridium cylindrosporum DSM 605</name>
    <dbReference type="NCBI Taxonomy" id="1121307"/>
    <lineage>
        <taxon>Bacteria</taxon>
        <taxon>Bacillati</taxon>
        <taxon>Bacillota</taxon>
        <taxon>Clostridia</taxon>
        <taxon>Eubacteriales</taxon>
        <taxon>Clostridiaceae</taxon>
        <taxon>Clostridium</taxon>
    </lineage>
</organism>
<dbReference type="PATRIC" id="fig|1121307.3.peg.2193"/>
<accession>A0A0J8DAV5</accession>
<evidence type="ECO:0000313" key="3">
    <source>
        <dbReference type="Proteomes" id="UP000036756"/>
    </source>
</evidence>
<reference evidence="2 3" key="1">
    <citation type="submission" date="2015-06" db="EMBL/GenBank/DDBJ databases">
        <title>Draft genome sequence of the purine-degrading Clostridium cylindrosporum HC-1 (DSM 605).</title>
        <authorList>
            <person name="Poehlein A."/>
            <person name="Schiel-Bengelsdorf B."/>
            <person name="Bengelsdorf F."/>
            <person name="Daniel R."/>
            <person name="Duerre P."/>
        </authorList>
    </citation>
    <scope>NUCLEOTIDE SEQUENCE [LARGE SCALE GENOMIC DNA]</scope>
    <source>
        <strain evidence="2 3">DSM 605</strain>
    </source>
</reference>
<dbReference type="InterPro" id="IPR012347">
    <property type="entry name" value="Ferritin-like"/>
</dbReference>
<dbReference type="Gene3D" id="1.20.1260.10">
    <property type="match status" value="2"/>
</dbReference>
<dbReference type="OrthoDB" id="9791649at2"/>
<proteinExistence type="predicted"/>
<dbReference type="RefSeq" id="WP_048569265.1">
    <property type="nucleotide sequence ID" value="NZ_LFVU01000002.1"/>
</dbReference>
<dbReference type="InterPro" id="IPR009078">
    <property type="entry name" value="Ferritin-like_SF"/>
</dbReference>
<dbReference type="GO" id="GO:0046872">
    <property type="term" value="F:metal ion binding"/>
    <property type="evidence" value="ECO:0007669"/>
    <property type="project" value="InterPro"/>
</dbReference>
<dbReference type="EMBL" id="LFVU01000002">
    <property type="protein sequence ID" value="KMT23180.1"/>
    <property type="molecule type" value="Genomic_DNA"/>
</dbReference>
<dbReference type="Pfam" id="PF02915">
    <property type="entry name" value="Rubrerythrin"/>
    <property type="match status" value="1"/>
</dbReference>
<sequence length="170" mass="19995">MKNSFMVNLPYPKINISEKNPYYAKIILQNYAGMVSEFSAVSQYTYQKIKLFKSYPEISEVLLKISIVEMHHLEVLGKMIIELGDDPGFWIKKKDKYNYWSPKFVDYTNEPKAIIKSDITDELKAIKQYENSIKVIHDENINAILKRIILDEELHIKILTGIYDKYFSKC</sequence>
<dbReference type="InterPro" id="IPR003251">
    <property type="entry name" value="Rr_diiron-bd_dom"/>
</dbReference>
<protein>
    <submittedName>
        <fullName evidence="2">Rubrerythrin</fullName>
    </submittedName>
</protein>
<feature type="domain" description="Rubrerythrin diiron-binding" evidence="1">
    <location>
        <begin position="35"/>
        <end position="160"/>
    </location>
</feature>
<evidence type="ECO:0000313" key="2">
    <source>
        <dbReference type="EMBL" id="KMT23180.1"/>
    </source>
</evidence>
<gene>
    <name evidence="2" type="ORF">CLCY_6c00610</name>
</gene>
<dbReference type="CDD" id="cd07908">
    <property type="entry name" value="Mn_catalase_like"/>
    <property type="match status" value="1"/>
</dbReference>